<keyword evidence="4" id="KW-1185">Reference proteome</keyword>
<feature type="chain" id="PRO_5039203439" evidence="2">
    <location>
        <begin position="18"/>
        <end position="205"/>
    </location>
</feature>
<dbReference type="Gene3D" id="2.60.40.1890">
    <property type="entry name" value="PCu(A)C copper chaperone"/>
    <property type="match status" value="1"/>
</dbReference>
<feature type="compositionally biased region" description="Low complexity" evidence="1">
    <location>
        <begin position="30"/>
        <end position="49"/>
    </location>
</feature>
<comment type="caution">
    <text evidence="3">The sequence shown here is derived from an EMBL/GenBank/DDBJ whole genome shotgun (WGS) entry which is preliminary data.</text>
</comment>
<accession>A0A931GRZ6</accession>
<dbReference type="InterPro" id="IPR058248">
    <property type="entry name" value="Lxx211020-like"/>
</dbReference>
<reference evidence="3" key="1">
    <citation type="submission" date="2020-11" db="EMBL/GenBank/DDBJ databases">
        <title>Sequencing the genomes of 1000 actinobacteria strains.</title>
        <authorList>
            <person name="Klenk H.-P."/>
        </authorList>
    </citation>
    <scope>NUCLEOTIDE SEQUENCE</scope>
    <source>
        <strain evidence="3">DSM 45632</strain>
    </source>
</reference>
<dbReference type="AlphaFoldDB" id="A0A931GRZ6"/>
<dbReference type="SUPFAM" id="SSF110087">
    <property type="entry name" value="DR1885-like metal-binding protein"/>
    <property type="match status" value="1"/>
</dbReference>
<keyword evidence="2" id="KW-0732">Signal</keyword>
<dbReference type="PANTHER" id="PTHR36302:SF1">
    <property type="entry name" value="COPPER CHAPERONE PCU(A)C"/>
    <property type="match status" value="1"/>
</dbReference>
<dbReference type="RefSeq" id="WP_196824897.1">
    <property type="nucleotide sequence ID" value="NZ_CP046980.1"/>
</dbReference>
<evidence type="ECO:0000313" key="3">
    <source>
        <dbReference type="EMBL" id="MBG6122518.1"/>
    </source>
</evidence>
<evidence type="ECO:0000256" key="2">
    <source>
        <dbReference type="SAM" id="SignalP"/>
    </source>
</evidence>
<dbReference type="InterPro" id="IPR036182">
    <property type="entry name" value="PCuAC_sf"/>
</dbReference>
<evidence type="ECO:0000256" key="1">
    <source>
        <dbReference type="SAM" id="MobiDB-lite"/>
    </source>
</evidence>
<dbReference type="PROSITE" id="PS51257">
    <property type="entry name" value="PROKAR_LIPOPROTEIN"/>
    <property type="match status" value="1"/>
</dbReference>
<dbReference type="EMBL" id="JADOUE010000001">
    <property type="protein sequence ID" value="MBG6122518.1"/>
    <property type="molecule type" value="Genomic_DNA"/>
</dbReference>
<sequence length="205" mass="21077">MKKTITAFALCAATAVAITGCTNSSETNMSSSQGQTTTAAEAASESATTDAVEGQAAHLVLVDGYCKAKPADDAAAHEGMDHEGMDHEGMDHGSAGMTACFGELKNAGDTAVTVTEWTSISLEGARFEIHEVVDGKMQKKESLTIEPGGTAKLVPGGDHLMALDLPGEVAAGDQVTVTVKCEDGSELTTDVPVQEQPAGKEEYDG</sequence>
<feature type="signal peptide" evidence="2">
    <location>
        <begin position="1"/>
        <end position="17"/>
    </location>
</feature>
<feature type="region of interest" description="Disordered" evidence="1">
    <location>
        <begin position="185"/>
        <end position="205"/>
    </location>
</feature>
<dbReference type="InterPro" id="IPR007410">
    <property type="entry name" value="LpqE-like"/>
</dbReference>
<name>A0A931GRZ6_9CORY</name>
<evidence type="ECO:0000313" key="4">
    <source>
        <dbReference type="Proteomes" id="UP000658613"/>
    </source>
</evidence>
<protein>
    <submittedName>
        <fullName evidence="3">Copper(I)-binding protein</fullName>
    </submittedName>
</protein>
<feature type="region of interest" description="Disordered" evidence="1">
    <location>
        <begin position="24"/>
        <end position="50"/>
    </location>
</feature>
<dbReference type="Pfam" id="PF04314">
    <property type="entry name" value="PCuAC"/>
    <property type="match status" value="1"/>
</dbReference>
<dbReference type="Proteomes" id="UP000658613">
    <property type="component" value="Unassembled WGS sequence"/>
</dbReference>
<organism evidence="3 4">
    <name type="scientific">Corynebacterium aquatimens</name>
    <dbReference type="NCBI Taxonomy" id="1190508"/>
    <lineage>
        <taxon>Bacteria</taxon>
        <taxon>Bacillati</taxon>
        <taxon>Actinomycetota</taxon>
        <taxon>Actinomycetes</taxon>
        <taxon>Mycobacteriales</taxon>
        <taxon>Corynebacteriaceae</taxon>
        <taxon>Corynebacterium</taxon>
    </lineage>
</organism>
<proteinExistence type="predicted"/>
<gene>
    <name evidence="3" type="ORF">IW254_001487</name>
</gene>
<dbReference type="PANTHER" id="PTHR36302">
    <property type="entry name" value="BLR7088 PROTEIN"/>
    <property type="match status" value="1"/>
</dbReference>